<protein>
    <recommendedName>
        <fullName evidence="13">Leucine-rich repeat-containing N-terminal plant-type domain-containing protein</fullName>
    </recommendedName>
</protein>
<evidence type="ECO:0000256" key="10">
    <source>
        <dbReference type="ARBA" id="ARBA00023157"/>
    </source>
</evidence>
<comment type="caution">
    <text evidence="14">The sequence shown here is derived from an EMBL/GenBank/DDBJ whole genome shotgun (WGS) entry which is preliminary data.</text>
</comment>
<gene>
    <name evidence="14" type="ORF">LLUT_LOCUS19740</name>
</gene>
<accession>A0AAV1XAC6</accession>
<dbReference type="GO" id="GO:0016020">
    <property type="term" value="C:membrane"/>
    <property type="evidence" value="ECO:0007669"/>
    <property type="project" value="UniProtKB-SubCell"/>
</dbReference>
<comment type="similarity">
    <text evidence="11">Belongs to the polygalacturonase-inhibiting protein family.</text>
</comment>
<dbReference type="PROSITE" id="PS51450">
    <property type="entry name" value="LRR"/>
    <property type="match status" value="1"/>
</dbReference>
<keyword evidence="8" id="KW-0611">Plant defense</keyword>
<feature type="transmembrane region" description="Helical" evidence="12">
    <location>
        <begin position="20"/>
        <end position="39"/>
    </location>
</feature>
<dbReference type="FunFam" id="3.80.10.10:FF:000400">
    <property type="entry name" value="Nuclear pore complex protein NUP107"/>
    <property type="match status" value="1"/>
</dbReference>
<evidence type="ECO:0000256" key="12">
    <source>
        <dbReference type="SAM" id="Phobius"/>
    </source>
</evidence>
<comment type="subcellular location">
    <subcellularLocation>
        <location evidence="1">Membrane</location>
        <topology evidence="1">Peripheral membrane protein</topology>
    </subcellularLocation>
    <subcellularLocation>
        <location evidence="2">Secreted</location>
        <location evidence="2">Cell wall</location>
    </subcellularLocation>
</comment>
<evidence type="ECO:0000256" key="2">
    <source>
        <dbReference type="ARBA" id="ARBA00004191"/>
    </source>
</evidence>
<dbReference type="InterPro" id="IPR001611">
    <property type="entry name" value="Leu-rich_rpt"/>
</dbReference>
<evidence type="ECO:0000256" key="7">
    <source>
        <dbReference type="ARBA" id="ARBA00022737"/>
    </source>
</evidence>
<evidence type="ECO:0000313" key="14">
    <source>
        <dbReference type="EMBL" id="CAL0318680.1"/>
    </source>
</evidence>
<keyword evidence="3" id="KW-0134">Cell wall</keyword>
<evidence type="ECO:0000256" key="6">
    <source>
        <dbReference type="ARBA" id="ARBA00022729"/>
    </source>
</evidence>
<dbReference type="PANTHER" id="PTHR48009:SF1">
    <property type="entry name" value="LEUCINE-RICH REPEAT (LRR) FAMILY PROTEIN"/>
    <property type="match status" value="1"/>
</dbReference>
<keyword evidence="6" id="KW-0732">Signal</keyword>
<keyword evidence="9 12" id="KW-0472">Membrane</keyword>
<dbReference type="InterPro" id="IPR032675">
    <property type="entry name" value="LRR_dom_sf"/>
</dbReference>
<evidence type="ECO:0000256" key="5">
    <source>
        <dbReference type="ARBA" id="ARBA00022614"/>
    </source>
</evidence>
<evidence type="ECO:0000256" key="4">
    <source>
        <dbReference type="ARBA" id="ARBA00022525"/>
    </source>
</evidence>
<dbReference type="AlphaFoldDB" id="A0AAV1XAC6"/>
<dbReference type="InterPro" id="IPR013210">
    <property type="entry name" value="LRR_N_plant-typ"/>
</dbReference>
<proteinExistence type="inferred from homology"/>
<evidence type="ECO:0000259" key="13">
    <source>
        <dbReference type="Pfam" id="PF08263"/>
    </source>
</evidence>
<dbReference type="Proteomes" id="UP001497480">
    <property type="component" value="Unassembled WGS sequence"/>
</dbReference>
<dbReference type="EMBL" id="CAXHTB010000013">
    <property type="protein sequence ID" value="CAL0318680.1"/>
    <property type="molecule type" value="Genomic_DNA"/>
</dbReference>
<feature type="transmembrane region" description="Helical" evidence="12">
    <location>
        <begin position="51"/>
        <end position="74"/>
    </location>
</feature>
<dbReference type="Gene3D" id="3.80.10.10">
    <property type="entry name" value="Ribonuclease Inhibitor"/>
    <property type="match status" value="2"/>
</dbReference>
<keyword evidence="10" id="KW-1015">Disulfide bond</keyword>
<sequence length="468" mass="50917">MRDGPSLLSLHLKYQKHCSVLFTINFSLFVFHTVPNFLISASFTHTHKHFSLLLIFMTNPRQALLLLYHFILLFSSQSLQQNQNINAFDLKALLSIKNTLTELSPTAPFFSTWNLTAPDPCSSFYGITCSLNRVTILSLGANSFQLAGSLPRSISSLTELTQLILSPGIVTGPIPPELGQLTHLRVISLPNNRFTGSIPTSFSSLKTLHTLDLSNNQLAGSIPPSLTELPQLKVLILASNLLTGELPENVSAPLLHLDLKNNDLEGALPTSMPLSLRYLSLSQNRMWGPLTNGFELLSELVFIDLSMNQLNGPIPAPLLFGPTLSSLFLQRNNFSGGLPQRPNKGSLSYGPGSIVDLSHNSLSGEISTVFEGVESLFLNNNRFSGKVPEVYVNSVCNGNTRTFYLQHNYFTGISLKAGMVLPDAVSLCFSYNCMVPPADLMTCPASAGGQLSRPVAQCSVFNSGSDKG</sequence>
<name>A0AAV1XAC6_LUPLU</name>
<keyword evidence="12" id="KW-0812">Transmembrane</keyword>
<reference evidence="14 15" key="1">
    <citation type="submission" date="2024-03" db="EMBL/GenBank/DDBJ databases">
        <authorList>
            <person name="Martinez-Hernandez J."/>
        </authorList>
    </citation>
    <scope>NUCLEOTIDE SEQUENCE [LARGE SCALE GENOMIC DNA]</scope>
</reference>
<feature type="domain" description="Leucine-rich repeat-containing N-terminal plant-type" evidence="13">
    <location>
        <begin position="89"/>
        <end position="130"/>
    </location>
</feature>
<keyword evidence="15" id="KW-1185">Reference proteome</keyword>
<evidence type="ECO:0000256" key="1">
    <source>
        <dbReference type="ARBA" id="ARBA00004170"/>
    </source>
</evidence>
<dbReference type="Pfam" id="PF13855">
    <property type="entry name" value="LRR_8"/>
    <property type="match status" value="1"/>
</dbReference>
<dbReference type="PANTHER" id="PTHR48009">
    <property type="entry name" value="LEUCINE-RICH REPEAT (LRR) FAMILY PROTEIN"/>
    <property type="match status" value="1"/>
</dbReference>
<keyword evidence="4" id="KW-0964">Secreted</keyword>
<dbReference type="Pfam" id="PF08263">
    <property type="entry name" value="LRRNT_2"/>
    <property type="match status" value="1"/>
</dbReference>
<evidence type="ECO:0000256" key="9">
    <source>
        <dbReference type="ARBA" id="ARBA00023136"/>
    </source>
</evidence>
<evidence type="ECO:0000256" key="3">
    <source>
        <dbReference type="ARBA" id="ARBA00022512"/>
    </source>
</evidence>
<keyword evidence="12" id="KW-1133">Transmembrane helix</keyword>
<dbReference type="GO" id="GO:0006952">
    <property type="term" value="P:defense response"/>
    <property type="evidence" value="ECO:0007669"/>
    <property type="project" value="UniProtKB-KW"/>
</dbReference>
<keyword evidence="5" id="KW-0433">Leucine-rich repeat</keyword>
<keyword evidence="7" id="KW-0677">Repeat</keyword>
<evidence type="ECO:0000256" key="11">
    <source>
        <dbReference type="ARBA" id="ARBA00038043"/>
    </source>
</evidence>
<dbReference type="InterPro" id="IPR053213">
    <property type="entry name" value="RLP29"/>
</dbReference>
<evidence type="ECO:0000313" key="15">
    <source>
        <dbReference type="Proteomes" id="UP001497480"/>
    </source>
</evidence>
<evidence type="ECO:0000256" key="8">
    <source>
        <dbReference type="ARBA" id="ARBA00022821"/>
    </source>
</evidence>
<dbReference type="SUPFAM" id="SSF52058">
    <property type="entry name" value="L domain-like"/>
    <property type="match status" value="2"/>
</dbReference>
<dbReference type="PRINTS" id="PR00019">
    <property type="entry name" value="LEURICHRPT"/>
</dbReference>
<organism evidence="14 15">
    <name type="scientific">Lupinus luteus</name>
    <name type="common">European yellow lupine</name>
    <dbReference type="NCBI Taxonomy" id="3873"/>
    <lineage>
        <taxon>Eukaryota</taxon>
        <taxon>Viridiplantae</taxon>
        <taxon>Streptophyta</taxon>
        <taxon>Embryophyta</taxon>
        <taxon>Tracheophyta</taxon>
        <taxon>Spermatophyta</taxon>
        <taxon>Magnoliopsida</taxon>
        <taxon>eudicotyledons</taxon>
        <taxon>Gunneridae</taxon>
        <taxon>Pentapetalae</taxon>
        <taxon>rosids</taxon>
        <taxon>fabids</taxon>
        <taxon>Fabales</taxon>
        <taxon>Fabaceae</taxon>
        <taxon>Papilionoideae</taxon>
        <taxon>50 kb inversion clade</taxon>
        <taxon>genistoids sensu lato</taxon>
        <taxon>core genistoids</taxon>
        <taxon>Genisteae</taxon>
        <taxon>Lupinus</taxon>
    </lineage>
</organism>